<comment type="caution">
    <text evidence="5">The sequence shown here is derived from an EMBL/GenBank/DDBJ whole genome shotgun (WGS) entry which is preliminary data.</text>
</comment>
<dbReference type="PROSITE" id="PS00439">
    <property type="entry name" value="ACYLTRANSF_C_1"/>
    <property type="match status" value="1"/>
</dbReference>
<proteinExistence type="predicted"/>
<dbReference type="InterPro" id="IPR000542">
    <property type="entry name" value="Carn_acyl_trans"/>
</dbReference>
<reference evidence="5" key="1">
    <citation type="thesis" date="2020" institute="ProQuest LLC" country="789 East Eisenhower Parkway, Ann Arbor, MI, USA">
        <title>Comparative Genomics and Chromosome Evolution.</title>
        <authorList>
            <person name="Mudd A.B."/>
        </authorList>
    </citation>
    <scope>NUCLEOTIDE SEQUENCE</scope>
    <source>
        <strain evidence="5">HN-11 Male</strain>
        <tissue evidence="5">Kidney and liver</tissue>
    </source>
</reference>
<dbReference type="Gene3D" id="1.10.275.20">
    <property type="entry name" value="Choline/Carnitine o-acyltransferase"/>
    <property type="match status" value="1"/>
</dbReference>
<name>A0A8J6EZA9_ELECQ</name>
<keyword evidence="2" id="KW-0012">Acyltransferase</keyword>
<dbReference type="PANTHER" id="PTHR22589:SF50">
    <property type="entry name" value="CARNITINE O-ACETYLTRANSFERASE"/>
    <property type="match status" value="1"/>
</dbReference>
<dbReference type="InterPro" id="IPR042572">
    <property type="entry name" value="Carn_acyl_trans_N"/>
</dbReference>
<evidence type="ECO:0000256" key="3">
    <source>
        <dbReference type="ARBA" id="ARBA00048999"/>
    </source>
</evidence>
<sequence>MLAFIARSMARPARLVKPVSLVKLPGRYLAHQEGLPALPVPALQQTLDKYLLALKPLVPEEEWTHTSKLVDDFRTSGVGERLQKGLERRAKKTENW</sequence>
<feature type="domain" description="Choline/carnitine acyltransferase" evidence="4">
    <location>
        <begin position="38"/>
        <end position="96"/>
    </location>
</feature>
<organism evidence="5 6">
    <name type="scientific">Eleutherodactylus coqui</name>
    <name type="common">Puerto Rican coqui</name>
    <dbReference type="NCBI Taxonomy" id="57060"/>
    <lineage>
        <taxon>Eukaryota</taxon>
        <taxon>Metazoa</taxon>
        <taxon>Chordata</taxon>
        <taxon>Craniata</taxon>
        <taxon>Vertebrata</taxon>
        <taxon>Euteleostomi</taxon>
        <taxon>Amphibia</taxon>
        <taxon>Batrachia</taxon>
        <taxon>Anura</taxon>
        <taxon>Neobatrachia</taxon>
        <taxon>Hyloidea</taxon>
        <taxon>Eleutherodactylidae</taxon>
        <taxon>Eleutherodactylinae</taxon>
        <taxon>Eleutherodactylus</taxon>
        <taxon>Eleutherodactylus</taxon>
    </lineage>
</organism>
<dbReference type="PANTHER" id="PTHR22589">
    <property type="entry name" value="CARNITINE O-ACYLTRANSFERASE"/>
    <property type="match status" value="1"/>
</dbReference>
<evidence type="ECO:0000313" key="5">
    <source>
        <dbReference type="EMBL" id="KAG9477706.1"/>
    </source>
</evidence>
<keyword evidence="2" id="KW-0808">Transferase</keyword>
<gene>
    <name evidence="5" type="ORF">GDO78_012951</name>
</gene>
<comment type="catalytic activity">
    <reaction evidence="3">
        <text>4,8-dimethylnonanoyl-CoA + (R)-carnitine = O-4,8-dimethylnonanoyl-(R)-carnitine + CoA</text>
        <dbReference type="Rhea" id="RHEA:44860"/>
        <dbReference type="ChEBI" id="CHEBI:16347"/>
        <dbReference type="ChEBI" id="CHEBI:57287"/>
        <dbReference type="ChEBI" id="CHEBI:77061"/>
        <dbReference type="ChEBI" id="CHEBI:84654"/>
    </reaction>
</comment>
<accession>A0A8J6EZA9</accession>
<evidence type="ECO:0000256" key="2">
    <source>
        <dbReference type="ARBA" id="ARBA00023315"/>
    </source>
</evidence>
<dbReference type="GO" id="GO:0005777">
    <property type="term" value="C:peroxisome"/>
    <property type="evidence" value="ECO:0007669"/>
    <property type="project" value="TreeGrafter"/>
</dbReference>
<dbReference type="AlphaFoldDB" id="A0A8J6EZA9"/>
<dbReference type="EMBL" id="WNTK01000009">
    <property type="protein sequence ID" value="KAG9477706.1"/>
    <property type="molecule type" value="Genomic_DNA"/>
</dbReference>
<evidence type="ECO:0000313" key="6">
    <source>
        <dbReference type="Proteomes" id="UP000770717"/>
    </source>
</evidence>
<feature type="non-terminal residue" evidence="5">
    <location>
        <position position="96"/>
    </location>
</feature>
<dbReference type="OrthoDB" id="240216at2759"/>
<dbReference type="GO" id="GO:0004092">
    <property type="term" value="F:carnitine O-acetyltransferase activity"/>
    <property type="evidence" value="ECO:0007669"/>
    <property type="project" value="TreeGrafter"/>
</dbReference>
<evidence type="ECO:0000259" key="4">
    <source>
        <dbReference type="Pfam" id="PF00755"/>
    </source>
</evidence>
<comment type="pathway">
    <text evidence="1">Lipid metabolism; fatty acid beta-oxidation.</text>
</comment>
<dbReference type="GO" id="GO:0019254">
    <property type="term" value="P:carnitine metabolic process, CoA-linked"/>
    <property type="evidence" value="ECO:0007669"/>
    <property type="project" value="TreeGrafter"/>
</dbReference>
<keyword evidence="6" id="KW-1185">Reference proteome</keyword>
<dbReference type="InterPro" id="IPR039551">
    <property type="entry name" value="Cho/carn_acyl_trans"/>
</dbReference>
<dbReference type="SUPFAM" id="SSF52777">
    <property type="entry name" value="CoA-dependent acyltransferases"/>
    <property type="match status" value="1"/>
</dbReference>
<evidence type="ECO:0000256" key="1">
    <source>
        <dbReference type="ARBA" id="ARBA00005005"/>
    </source>
</evidence>
<dbReference type="Pfam" id="PF00755">
    <property type="entry name" value="Carn_acyltransf"/>
    <property type="match status" value="1"/>
</dbReference>
<protein>
    <recommendedName>
        <fullName evidence="4">Choline/carnitine acyltransferase domain-containing protein</fullName>
    </recommendedName>
</protein>
<dbReference type="Proteomes" id="UP000770717">
    <property type="component" value="Unassembled WGS sequence"/>
</dbReference>
<dbReference type="GO" id="GO:0006635">
    <property type="term" value="P:fatty acid beta-oxidation"/>
    <property type="evidence" value="ECO:0007669"/>
    <property type="project" value="UniProtKB-UniPathway"/>
</dbReference>
<dbReference type="UniPathway" id="UPA00659"/>